<comment type="caution">
    <text evidence="2">The sequence shown here is derived from an EMBL/GenBank/DDBJ whole genome shotgun (WGS) entry which is preliminary data.</text>
</comment>
<keyword evidence="1" id="KW-0472">Membrane</keyword>
<keyword evidence="3" id="KW-1185">Reference proteome</keyword>
<gene>
    <name evidence="2" type="ORF">SAY87_025672</name>
</gene>
<evidence type="ECO:0000313" key="2">
    <source>
        <dbReference type="EMBL" id="KAK4746635.1"/>
    </source>
</evidence>
<feature type="transmembrane region" description="Helical" evidence="1">
    <location>
        <begin position="75"/>
        <end position="94"/>
    </location>
</feature>
<evidence type="ECO:0000313" key="3">
    <source>
        <dbReference type="Proteomes" id="UP001345219"/>
    </source>
</evidence>
<sequence length="99" mass="11312">MNIYSYQNVTFQKTVVTYLGMHVQATSKSACFWVELIRMFVQGTLIVLKHSSYANPVIHGLLLISDMWKGKSDSFLLVIIVLYSFPLLHSIPFLSKLKT</sequence>
<dbReference type="EMBL" id="JAXIOK010000020">
    <property type="protein sequence ID" value="KAK4746635.1"/>
    <property type="molecule type" value="Genomic_DNA"/>
</dbReference>
<evidence type="ECO:0000256" key="1">
    <source>
        <dbReference type="SAM" id="Phobius"/>
    </source>
</evidence>
<accession>A0AAN7JK68</accession>
<name>A0AAN7JK68_9MYRT</name>
<proteinExistence type="predicted"/>
<reference evidence="2 3" key="1">
    <citation type="journal article" date="2023" name="Hortic Res">
        <title>Pangenome of water caltrop reveals structural variations and asymmetric subgenome divergence after allopolyploidization.</title>
        <authorList>
            <person name="Zhang X."/>
            <person name="Chen Y."/>
            <person name="Wang L."/>
            <person name="Yuan Y."/>
            <person name="Fang M."/>
            <person name="Shi L."/>
            <person name="Lu R."/>
            <person name="Comes H.P."/>
            <person name="Ma Y."/>
            <person name="Chen Y."/>
            <person name="Huang G."/>
            <person name="Zhou Y."/>
            <person name="Zheng Z."/>
            <person name="Qiu Y."/>
        </authorList>
    </citation>
    <scope>NUCLEOTIDE SEQUENCE [LARGE SCALE GENOMIC DNA]</scope>
    <source>
        <tissue evidence="2">Roots</tissue>
    </source>
</reference>
<keyword evidence="1" id="KW-1133">Transmembrane helix</keyword>
<keyword evidence="1" id="KW-0812">Transmembrane</keyword>
<dbReference type="Proteomes" id="UP001345219">
    <property type="component" value="Chromosome 20"/>
</dbReference>
<protein>
    <submittedName>
        <fullName evidence="2">Uncharacterized protein</fullName>
    </submittedName>
</protein>
<dbReference type="AlphaFoldDB" id="A0AAN7JK68"/>
<organism evidence="2 3">
    <name type="scientific">Trapa incisa</name>
    <dbReference type="NCBI Taxonomy" id="236973"/>
    <lineage>
        <taxon>Eukaryota</taxon>
        <taxon>Viridiplantae</taxon>
        <taxon>Streptophyta</taxon>
        <taxon>Embryophyta</taxon>
        <taxon>Tracheophyta</taxon>
        <taxon>Spermatophyta</taxon>
        <taxon>Magnoliopsida</taxon>
        <taxon>eudicotyledons</taxon>
        <taxon>Gunneridae</taxon>
        <taxon>Pentapetalae</taxon>
        <taxon>rosids</taxon>
        <taxon>malvids</taxon>
        <taxon>Myrtales</taxon>
        <taxon>Lythraceae</taxon>
        <taxon>Trapa</taxon>
    </lineage>
</organism>